<dbReference type="InterPro" id="IPR036388">
    <property type="entry name" value="WH-like_DNA-bd_sf"/>
</dbReference>
<gene>
    <name evidence="8" type="primary">LOC120271467</name>
</gene>
<feature type="domain" description="O-methyltransferase C-terminal" evidence="5">
    <location>
        <begin position="138"/>
        <end position="342"/>
    </location>
</feature>
<dbReference type="PIRSF" id="PIRSF005739">
    <property type="entry name" value="O-mtase"/>
    <property type="match status" value="1"/>
</dbReference>
<name>A0AB40C401_DIOCR</name>
<keyword evidence="7" id="KW-1185">Reference proteome</keyword>
<sequence>MGSFFDATTDITGDEQAGMHAMQLVTSYVVPMTLKAAIELNLFNIISTSPTPLSATEITSLLPSSTPSTPLMLDRILRLLSSHSILTCSLSTDDPISGAITRRYSPSPVVKFLVQNKDGVSLSPFGLLLDKVLIEPSYYLKDAVLNGGDPFNMAHGMTSFEYHAIDPRCNKLFNEAMKSHSVIVMNGILEKYRGFDDVKVLVDVGGGVGATLAQVVAKHKHIKGINFDLPHVISEALTIPGVEHVGGDMFESVPSGDAILMKWILHDWSDEHGLKILKKCWKALPANGKMILVEYMLPMAPESTHASQTVLQLDMIMLANNPGGKERSAQEFESMAKQAGFSAMKPHFSFVGVWLIELYK</sequence>
<evidence type="ECO:0000259" key="5">
    <source>
        <dbReference type="Pfam" id="PF00891"/>
    </source>
</evidence>
<evidence type="ECO:0000256" key="2">
    <source>
        <dbReference type="ARBA" id="ARBA00022679"/>
    </source>
</evidence>
<keyword evidence="1" id="KW-0489">Methyltransferase</keyword>
<evidence type="ECO:0000313" key="7">
    <source>
        <dbReference type="Proteomes" id="UP001515500"/>
    </source>
</evidence>
<dbReference type="InterPro" id="IPR036390">
    <property type="entry name" value="WH_DNA-bd_sf"/>
</dbReference>
<dbReference type="SUPFAM" id="SSF46785">
    <property type="entry name" value="Winged helix' DNA-binding domain"/>
    <property type="match status" value="1"/>
</dbReference>
<keyword evidence="3" id="KW-0949">S-adenosyl-L-methionine</keyword>
<evidence type="ECO:0000259" key="6">
    <source>
        <dbReference type="Pfam" id="PF08100"/>
    </source>
</evidence>
<evidence type="ECO:0000256" key="4">
    <source>
        <dbReference type="PIRSR" id="PIRSR005739-1"/>
    </source>
</evidence>
<feature type="active site" description="Proton acceptor" evidence="4">
    <location>
        <position position="266"/>
    </location>
</feature>
<dbReference type="GeneID" id="120271467"/>
<dbReference type="InterPro" id="IPR016461">
    <property type="entry name" value="COMT-like"/>
</dbReference>
<dbReference type="GO" id="GO:0032259">
    <property type="term" value="P:methylation"/>
    <property type="evidence" value="ECO:0007669"/>
    <property type="project" value="UniProtKB-KW"/>
</dbReference>
<evidence type="ECO:0000256" key="3">
    <source>
        <dbReference type="ARBA" id="ARBA00022691"/>
    </source>
</evidence>
<reference evidence="8" key="1">
    <citation type="submission" date="2025-08" db="UniProtKB">
        <authorList>
            <consortium name="RefSeq"/>
        </authorList>
    </citation>
    <scope>IDENTIFICATION</scope>
</reference>
<organism evidence="7 8">
    <name type="scientific">Dioscorea cayennensis subsp. rotundata</name>
    <name type="common">White Guinea yam</name>
    <name type="synonym">Dioscorea rotundata</name>
    <dbReference type="NCBI Taxonomy" id="55577"/>
    <lineage>
        <taxon>Eukaryota</taxon>
        <taxon>Viridiplantae</taxon>
        <taxon>Streptophyta</taxon>
        <taxon>Embryophyta</taxon>
        <taxon>Tracheophyta</taxon>
        <taxon>Spermatophyta</taxon>
        <taxon>Magnoliopsida</taxon>
        <taxon>Liliopsida</taxon>
        <taxon>Dioscoreales</taxon>
        <taxon>Dioscoreaceae</taxon>
        <taxon>Dioscorea</taxon>
    </lineage>
</organism>
<feature type="domain" description="O-methyltransferase dimerisation" evidence="6">
    <location>
        <begin position="22"/>
        <end position="115"/>
    </location>
</feature>
<dbReference type="Pfam" id="PF00891">
    <property type="entry name" value="Methyltransf_2"/>
    <property type="match status" value="1"/>
</dbReference>
<evidence type="ECO:0000313" key="8">
    <source>
        <dbReference type="RefSeq" id="XP_039134079.1"/>
    </source>
</evidence>
<accession>A0AB40C401</accession>
<dbReference type="Gene3D" id="3.40.50.150">
    <property type="entry name" value="Vaccinia Virus protein VP39"/>
    <property type="match status" value="1"/>
</dbReference>
<dbReference type="Proteomes" id="UP001515500">
    <property type="component" value="Chromosome 11"/>
</dbReference>
<dbReference type="InterPro" id="IPR029063">
    <property type="entry name" value="SAM-dependent_MTases_sf"/>
</dbReference>
<dbReference type="FunFam" id="1.10.10.10:FF:000357">
    <property type="entry name" value="Caffeic acid 3-O-methyltransferase"/>
    <property type="match status" value="1"/>
</dbReference>
<dbReference type="Gene3D" id="1.10.10.10">
    <property type="entry name" value="Winged helix-like DNA-binding domain superfamily/Winged helix DNA-binding domain"/>
    <property type="match status" value="1"/>
</dbReference>
<dbReference type="InterPro" id="IPR012967">
    <property type="entry name" value="COMT_dimerisation"/>
</dbReference>
<dbReference type="GO" id="GO:0046983">
    <property type="term" value="F:protein dimerization activity"/>
    <property type="evidence" value="ECO:0007669"/>
    <property type="project" value="InterPro"/>
</dbReference>
<dbReference type="GO" id="GO:0008171">
    <property type="term" value="F:O-methyltransferase activity"/>
    <property type="evidence" value="ECO:0007669"/>
    <property type="project" value="InterPro"/>
</dbReference>
<dbReference type="AlphaFoldDB" id="A0AB40C401"/>
<evidence type="ECO:0000256" key="1">
    <source>
        <dbReference type="ARBA" id="ARBA00022603"/>
    </source>
</evidence>
<protein>
    <submittedName>
        <fullName evidence="8">Tricetin 3',4',5'-O-trimethyltransferase-like</fullName>
    </submittedName>
</protein>
<dbReference type="PROSITE" id="PS51683">
    <property type="entry name" value="SAM_OMT_II"/>
    <property type="match status" value="1"/>
</dbReference>
<dbReference type="Pfam" id="PF08100">
    <property type="entry name" value="Dimerisation"/>
    <property type="match status" value="1"/>
</dbReference>
<dbReference type="FunFam" id="3.40.50.150:FF:000061">
    <property type="entry name" value="Caffeic acid O-methyltransferase"/>
    <property type="match status" value="1"/>
</dbReference>
<dbReference type="RefSeq" id="XP_039134079.1">
    <property type="nucleotide sequence ID" value="XM_039278145.1"/>
</dbReference>
<dbReference type="InterPro" id="IPR001077">
    <property type="entry name" value="COMT_C"/>
</dbReference>
<dbReference type="SUPFAM" id="SSF53335">
    <property type="entry name" value="S-adenosyl-L-methionine-dependent methyltransferases"/>
    <property type="match status" value="1"/>
</dbReference>
<keyword evidence="2" id="KW-0808">Transferase</keyword>
<proteinExistence type="predicted"/>
<dbReference type="PANTHER" id="PTHR11746">
    <property type="entry name" value="O-METHYLTRANSFERASE"/>
    <property type="match status" value="1"/>
</dbReference>